<dbReference type="GO" id="GO:0006260">
    <property type="term" value="P:DNA replication"/>
    <property type="evidence" value="ECO:0007669"/>
    <property type="project" value="TreeGrafter"/>
</dbReference>
<dbReference type="InterPro" id="IPR002611">
    <property type="entry name" value="IstB_ATP-bd"/>
</dbReference>
<dbReference type="Pfam" id="PF01695">
    <property type="entry name" value="IstB_IS21"/>
    <property type="match status" value="1"/>
</dbReference>
<dbReference type="PANTHER" id="PTHR30050:SF4">
    <property type="entry name" value="ATP-BINDING PROTEIN RV3427C IN INSERTION SEQUENCE-RELATED"/>
    <property type="match status" value="1"/>
</dbReference>
<dbReference type="InterPro" id="IPR027417">
    <property type="entry name" value="P-loop_NTPase"/>
</dbReference>
<dbReference type="EMBL" id="BARW01020034">
    <property type="protein sequence ID" value="GAJ01634.1"/>
    <property type="molecule type" value="Genomic_DNA"/>
</dbReference>
<sequence length="218" mass="25471">MEEVKELQLEDWWNKCGVKGIFIEKSFENFERERQPKAYDAVKGCRDKSLVLLSPGIYGLGKTHLICALANQLLQTEEPAYFQRDSYYIIRRKCPVFFITEPKLLSRIRQTFNRKYDDAETEDDVYCALARFPLLIIDDVGKVRPRDYSFLQGVYFRIVDDRYVQEQNIILSTNLDFSELEEHIGGAVADRLREMCGKNILRMSGKSYRVDKSKRGGK</sequence>
<evidence type="ECO:0000313" key="2">
    <source>
        <dbReference type="EMBL" id="GAJ01634.1"/>
    </source>
</evidence>
<dbReference type="SUPFAM" id="SSF52540">
    <property type="entry name" value="P-loop containing nucleoside triphosphate hydrolases"/>
    <property type="match status" value="1"/>
</dbReference>
<dbReference type="AlphaFoldDB" id="X1T8N9"/>
<dbReference type="Gene3D" id="3.40.50.300">
    <property type="entry name" value="P-loop containing nucleotide triphosphate hydrolases"/>
    <property type="match status" value="1"/>
</dbReference>
<gene>
    <name evidence="2" type="ORF">S12H4_33922</name>
</gene>
<proteinExistence type="predicted"/>
<protein>
    <recommendedName>
        <fullName evidence="1">IstB-like ATP-binding domain-containing protein</fullName>
    </recommendedName>
</protein>
<name>X1T8N9_9ZZZZ</name>
<dbReference type="PANTHER" id="PTHR30050">
    <property type="entry name" value="CHROMOSOMAL REPLICATION INITIATOR PROTEIN DNAA"/>
    <property type="match status" value="1"/>
</dbReference>
<feature type="domain" description="IstB-like ATP-binding" evidence="1">
    <location>
        <begin position="48"/>
        <end position="214"/>
    </location>
</feature>
<dbReference type="GO" id="GO:0005524">
    <property type="term" value="F:ATP binding"/>
    <property type="evidence" value="ECO:0007669"/>
    <property type="project" value="InterPro"/>
</dbReference>
<comment type="caution">
    <text evidence="2">The sequence shown here is derived from an EMBL/GenBank/DDBJ whole genome shotgun (WGS) entry which is preliminary data.</text>
</comment>
<evidence type="ECO:0000259" key="1">
    <source>
        <dbReference type="Pfam" id="PF01695"/>
    </source>
</evidence>
<reference evidence="2" key="1">
    <citation type="journal article" date="2014" name="Front. Microbiol.">
        <title>High frequency of phylogenetically diverse reductive dehalogenase-homologous genes in deep subseafloor sedimentary metagenomes.</title>
        <authorList>
            <person name="Kawai M."/>
            <person name="Futagami T."/>
            <person name="Toyoda A."/>
            <person name="Takaki Y."/>
            <person name="Nishi S."/>
            <person name="Hori S."/>
            <person name="Arai W."/>
            <person name="Tsubouchi T."/>
            <person name="Morono Y."/>
            <person name="Uchiyama I."/>
            <person name="Ito T."/>
            <person name="Fujiyama A."/>
            <person name="Inagaki F."/>
            <person name="Takami H."/>
        </authorList>
    </citation>
    <scope>NUCLEOTIDE SEQUENCE</scope>
    <source>
        <strain evidence="2">Expedition CK06-06</strain>
    </source>
</reference>
<organism evidence="2">
    <name type="scientific">marine sediment metagenome</name>
    <dbReference type="NCBI Taxonomy" id="412755"/>
    <lineage>
        <taxon>unclassified sequences</taxon>
        <taxon>metagenomes</taxon>
        <taxon>ecological metagenomes</taxon>
    </lineage>
</organism>
<accession>X1T8N9</accession>